<feature type="compositionally biased region" description="Polar residues" evidence="17">
    <location>
        <begin position="52"/>
        <end position="62"/>
    </location>
</feature>
<evidence type="ECO:0000256" key="11">
    <source>
        <dbReference type="ARBA" id="ARBA00023132"/>
    </source>
</evidence>
<keyword evidence="22" id="KW-1185">Reference proteome</keyword>
<organism evidence="21 22">
    <name type="scientific">Echinococcus granulosus</name>
    <name type="common">Hydatid tapeworm</name>
    <dbReference type="NCBI Taxonomy" id="6210"/>
    <lineage>
        <taxon>Eukaryota</taxon>
        <taxon>Metazoa</taxon>
        <taxon>Spiralia</taxon>
        <taxon>Lophotrochozoa</taxon>
        <taxon>Platyhelminthes</taxon>
        <taxon>Cestoda</taxon>
        <taxon>Eucestoda</taxon>
        <taxon>Cyclophyllidea</taxon>
        <taxon>Taeniidae</taxon>
        <taxon>Echinococcus</taxon>
        <taxon>Echinococcus granulosus group</taxon>
    </lineage>
</organism>
<feature type="region of interest" description="Disordered" evidence="17">
    <location>
        <begin position="1042"/>
        <end position="1096"/>
    </location>
</feature>
<feature type="region of interest" description="Disordered" evidence="17">
    <location>
        <begin position="302"/>
        <end position="326"/>
    </location>
</feature>
<dbReference type="GO" id="GO:0003676">
    <property type="term" value="F:nucleic acid binding"/>
    <property type="evidence" value="ECO:0007669"/>
    <property type="project" value="InterPro"/>
</dbReference>
<keyword evidence="7 16" id="KW-0509">mRNA transport</keyword>
<dbReference type="SMART" id="SM00064">
    <property type="entry name" value="FYVE"/>
    <property type="match status" value="1"/>
</dbReference>
<dbReference type="InterPro" id="IPR007846">
    <property type="entry name" value="RRM_NUP35_dom"/>
</dbReference>
<evidence type="ECO:0000259" key="20">
    <source>
        <dbReference type="PROSITE" id="PS51472"/>
    </source>
</evidence>
<dbReference type="AlphaFoldDB" id="W6UP25"/>
<dbReference type="EMBL" id="APAU02000035">
    <property type="protein sequence ID" value="EUB60037.1"/>
    <property type="molecule type" value="Genomic_DNA"/>
</dbReference>
<sequence>MILNLGSPSSMCSIQSPERGSRSSEPMNVGSPSAPSSNFSSPQYLPGFLMGDSQSSCTNGHQVSPIFKSQPHLPTSHHTWVVQPRLSGLKTPPSLERSARRHAAPPTQSLWSSASQKKLLNSGNRSKCLGVHRKKISFVSNHPAAPDDESATWVTVFGYDPAQANYVLQHFAHLGTIEKYVITNGGNWMNIKYANKIQARCALNKNGRVLAGKFMIGVRRCDDLNALNSSEALTPSSSDFMAEVKPTGVGEKSVSGSHVQEIFESPPHKFDSPFVRGGARITAATESPGSCNRSFADALNSPGPVRPGSGLTRHSSMRPLATPYHPPPRVQVVRAGQNQSFRVSGELAIIWTVVQSARLCVWMELARCIVVLSMRSKIHYLFSALRAVCIPSLGGQRCRHMGCDVGLDMAGQKSLEAASIKSNSTVGGVAGEGGGLAGTIFTIYDCACVVLTLIWGGRATPAVGESGNFLSQSWGSIDFLIPDLIKRDEIKNPESSVAHNIRAANAISNAIRTLYLQNEANLMQKAKISLEVEAKDRVKTLLVSAKNGSLGVDEQSPAQKKIRKLENLSNELFATEKRYLETLRILKDISDKVETTESDHQDVLRDVFKEIPSLYMLHSYMDDKFYQSPSRNPVFGWWIQIFASAELAPFFNIYKAFLSRVRTKYETLQSIYDKDKLFQQFCQTLVFSDYLIMTEPETVTTGHYLVKSELTIVSMILEEPKLEDDIPVERCIRVRAVECVVELMFADADEKLSWCKSLEETIEQERHRNNLVLGVIPRRQSSVATIKDGETPRAAEWVKDEQATMCALCYRRFTHIRRKHHCRACGKIFCGVCSNYRAKVDHQGPSEVRVCEVDFYRLNPNLKPKTAAALERIAQFSESGQRYAPYHCGFLMFTKKIRDCWPHKKTHMRIEYSAGLVSRDKSPSRPPPSTPPTLSSSGNNSPSLFLSSPLREMSLDFACLGESSSFTATTGATPPYPSTIVPLPAARLIIRPQASRVFCVLQSDTLMAVYAAKEDARSCDGIILLGTRLVYLVRLSGGRAVARDSNSASSTPSPPSDRPRIGRRKSSGTSSRSSIDSKSVSSVPIEENRFSGAERSPIRKTVSEVRGSSFYTRVCGQKTPLAMVPPSKSEEEVEEDEAAVSAGENENHRIEGLPTISKVVTPVSADTLSVLSNMNGFLVLPNNTDKVGHYFEAPSEEVRNIVFHSTGYQAFGCCVLSMPYQRLERPDEHVGVQTQQLSVASTEEAAISI</sequence>
<evidence type="ECO:0000256" key="8">
    <source>
        <dbReference type="ARBA" id="ARBA00022833"/>
    </source>
</evidence>
<dbReference type="PROSITE" id="PS50178">
    <property type="entry name" value="ZF_FYVE"/>
    <property type="match status" value="1"/>
</dbReference>
<keyword evidence="10" id="KW-0811">Translocation</keyword>
<keyword evidence="12 16" id="KW-0539">Nucleus</keyword>
<dbReference type="InterPro" id="IPR011011">
    <property type="entry name" value="Znf_FYVE_PHD"/>
</dbReference>
<dbReference type="GO" id="GO:0005543">
    <property type="term" value="F:phospholipid binding"/>
    <property type="evidence" value="ECO:0007669"/>
    <property type="project" value="TreeGrafter"/>
</dbReference>
<evidence type="ECO:0000256" key="1">
    <source>
        <dbReference type="ARBA" id="ARBA00004567"/>
    </source>
</evidence>
<feature type="compositionally biased region" description="Low complexity" evidence="17">
    <location>
        <begin position="932"/>
        <end position="942"/>
    </location>
</feature>
<dbReference type="CDD" id="cd12441">
    <property type="entry name" value="RRM_Nup53_like"/>
    <property type="match status" value="1"/>
</dbReference>
<accession>W6UP25</accession>
<feature type="compositionally biased region" description="Polar residues" evidence="17">
    <location>
        <begin position="1"/>
        <end position="26"/>
    </location>
</feature>
<dbReference type="PANTHER" id="PTHR21527">
    <property type="entry name" value="NUCLEOPORIN NUP35"/>
    <property type="match status" value="1"/>
</dbReference>
<feature type="region of interest" description="Disordered" evidence="17">
    <location>
        <begin position="915"/>
        <end position="942"/>
    </location>
</feature>
<dbReference type="GeneID" id="36340750"/>
<keyword evidence="6 15" id="KW-0863">Zinc-finger</keyword>
<dbReference type="InterPro" id="IPR017455">
    <property type="entry name" value="Znf_FYVE-rel"/>
</dbReference>
<comment type="similarity">
    <text evidence="2">Belongs to the Nup35 family.</text>
</comment>
<feature type="domain" description="FYVE-type" evidence="19">
    <location>
        <begin position="800"/>
        <end position="859"/>
    </location>
</feature>
<dbReference type="GO" id="GO:0044615">
    <property type="term" value="C:nuclear pore nuclear basket"/>
    <property type="evidence" value="ECO:0007669"/>
    <property type="project" value="TreeGrafter"/>
</dbReference>
<evidence type="ECO:0000256" key="5">
    <source>
        <dbReference type="ARBA" id="ARBA00022723"/>
    </source>
</evidence>
<dbReference type="CTD" id="36340750"/>
<dbReference type="GO" id="GO:0017056">
    <property type="term" value="F:structural constituent of nuclear pore"/>
    <property type="evidence" value="ECO:0007669"/>
    <property type="project" value="TreeGrafter"/>
</dbReference>
<keyword evidence="9" id="KW-0653">Protein transport</keyword>
<proteinExistence type="inferred from homology"/>
<protein>
    <recommendedName>
        <fullName evidence="3">Nucleoporin NUP35</fullName>
    </recommendedName>
    <alternativeName>
        <fullName evidence="14">35 kDa nucleoporin</fullName>
    </alternativeName>
    <alternativeName>
        <fullName evidence="13">Nucleoporin NUP53</fullName>
    </alternativeName>
</protein>
<dbReference type="OrthoDB" id="3365060at2759"/>
<dbReference type="InterPro" id="IPR035979">
    <property type="entry name" value="RBD_domain_sf"/>
</dbReference>
<evidence type="ECO:0000256" key="6">
    <source>
        <dbReference type="ARBA" id="ARBA00022771"/>
    </source>
</evidence>
<feature type="compositionally biased region" description="Low complexity" evidence="17">
    <location>
        <begin position="31"/>
        <end position="42"/>
    </location>
</feature>
<dbReference type="GO" id="GO:0008270">
    <property type="term" value="F:zinc ion binding"/>
    <property type="evidence" value="ECO:0007669"/>
    <property type="project" value="UniProtKB-KW"/>
</dbReference>
<dbReference type="GO" id="GO:0006999">
    <property type="term" value="P:nuclear pore organization"/>
    <property type="evidence" value="ECO:0007669"/>
    <property type="project" value="TreeGrafter"/>
</dbReference>
<dbReference type="Gene3D" id="1.20.900.10">
    <property type="entry name" value="Dbl homology (DH) domain"/>
    <property type="match status" value="1"/>
</dbReference>
<comment type="caution">
    <text evidence="21">The sequence shown here is derived from an EMBL/GenBank/DDBJ whole genome shotgun (WGS) entry which is preliminary data.</text>
</comment>
<feature type="region of interest" description="Disordered" evidence="17">
    <location>
        <begin position="87"/>
        <end position="114"/>
    </location>
</feature>
<name>W6UP25_ECHGR</name>
<dbReference type="Pfam" id="PF05172">
    <property type="entry name" value="RRM_Nup35"/>
    <property type="match status" value="1"/>
</dbReference>
<feature type="region of interest" description="Disordered" evidence="17">
    <location>
        <begin position="1"/>
        <end position="74"/>
    </location>
</feature>
<dbReference type="Gene3D" id="3.30.70.330">
    <property type="match status" value="1"/>
</dbReference>
<dbReference type="Pfam" id="PF01363">
    <property type="entry name" value="FYVE"/>
    <property type="match status" value="1"/>
</dbReference>
<evidence type="ECO:0000313" key="21">
    <source>
        <dbReference type="EMBL" id="EUB60037.1"/>
    </source>
</evidence>
<evidence type="ECO:0000256" key="4">
    <source>
        <dbReference type="ARBA" id="ARBA00022448"/>
    </source>
</evidence>
<dbReference type="InterPro" id="IPR000219">
    <property type="entry name" value="DH_dom"/>
</dbReference>
<dbReference type="Proteomes" id="UP000019149">
    <property type="component" value="Unassembled WGS sequence"/>
</dbReference>
<dbReference type="InterPro" id="IPR000306">
    <property type="entry name" value="Znf_FYVE"/>
</dbReference>
<dbReference type="PANTHER" id="PTHR21527:SF6">
    <property type="entry name" value="NUCLEOPORIN NUP35"/>
    <property type="match status" value="1"/>
</dbReference>
<dbReference type="PROSITE" id="PS51472">
    <property type="entry name" value="RRM_NUP35"/>
    <property type="match status" value="1"/>
</dbReference>
<dbReference type="GO" id="GO:0006607">
    <property type="term" value="P:NLS-bearing protein import into nucleus"/>
    <property type="evidence" value="ECO:0007669"/>
    <property type="project" value="TreeGrafter"/>
</dbReference>
<evidence type="ECO:0000256" key="17">
    <source>
        <dbReference type="SAM" id="MobiDB-lite"/>
    </source>
</evidence>
<keyword evidence="11 16" id="KW-0906">Nuclear pore complex</keyword>
<evidence type="ECO:0000313" key="22">
    <source>
        <dbReference type="Proteomes" id="UP000019149"/>
    </source>
</evidence>
<dbReference type="InterPro" id="IPR035899">
    <property type="entry name" value="DBL_dom_sf"/>
</dbReference>
<dbReference type="SUPFAM" id="SSF54928">
    <property type="entry name" value="RNA-binding domain, RBD"/>
    <property type="match status" value="1"/>
</dbReference>
<evidence type="ECO:0000256" key="2">
    <source>
        <dbReference type="ARBA" id="ARBA00009454"/>
    </source>
</evidence>
<evidence type="ECO:0000259" key="19">
    <source>
        <dbReference type="PROSITE" id="PS50178"/>
    </source>
</evidence>
<evidence type="ECO:0000256" key="3">
    <source>
        <dbReference type="ARBA" id="ARBA00016439"/>
    </source>
</evidence>
<dbReference type="FunFam" id="3.30.70.330:FF:000095">
    <property type="entry name" value="Putative Nucleoporin NUP53"/>
    <property type="match status" value="1"/>
</dbReference>
<evidence type="ECO:0000256" key="13">
    <source>
        <dbReference type="ARBA" id="ARBA00029997"/>
    </source>
</evidence>
<comment type="subcellular location">
    <subcellularLocation>
        <location evidence="1">Nucleus</location>
        <location evidence="1">Nuclear pore complex</location>
    </subcellularLocation>
</comment>
<reference evidence="21 22" key="1">
    <citation type="journal article" date="2013" name="Nat. Genet.">
        <title>The genome of the hydatid tapeworm Echinococcus granulosus.</title>
        <authorList>
            <person name="Zheng H."/>
            <person name="Zhang W."/>
            <person name="Zhang L."/>
            <person name="Zhang Z."/>
            <person name="Li J."/>
            <person name="Lu G."/>
            <person name="Zhu Y."/>
            <person name="Wang Y."/>
            <person name="Huang Y."/>
            <person name="Liu J."/>
            <person name="Kang H."/>
            <person name="Chen J."/>
            <person name="Wang L."/>
            <person name="Chen A."/>
            <person name="Yu S."/>
            <person name="Gao Z."/>
            <person name="Jin L."/>
            <person name="Gu W."/>
            <person name="Wang Z."/>
            <person name="Zhao L."/>
            <person name="Shi B."/>
            <person name="Wen H."/>
            <person name="Lin R."/>
            <person name="Jones M.K."/>
            <person name="Brejova B."/>
            <person name="Vinar T."/>
            <person name="Zhao G."/>
            <person name="McManus D.P."/>
            <person name="Chen Z."/>
            <person name="Zhou Y."/>
            <person name="Wang S."/>
        </authorList>
    </citation>
    <scope>NUCLEOTIDE SEQUENCE [LARGE SCALE GENOMIC DNA]</scope>
</reference>
<dbReference type="SUPFAM" id="SSF57903">
    <property type="entry name" value="FYVE/PHD zinc finger"/>
    <property type="match status" value="1"/>
</dbReference>
<keyword evidence="4 16" id="KW-0813">Transport</keyword>
<feature type="domain" description="RRM Nup35-type" evidence="20">
    <location>
        <begin position="148"/>
        <end position="228"/>
    </location>
</feature>
<evidence type="ECO:0000256" key="12">
    <source>
        <dbReference type="ARBA" id="ARBA00023242"/>
    </source>
</evidence>
<evidence type="ECO:0000256" key="10">
    <source>
        <dbReference type="ARBA" id="ARBA00023010"/>
    </source>
</evidence>
<dbReference type="KEGG" id="egl:EGR_05035"/>
<dbReference type="SUPFAM" id="SSF50729">
    <property type="entry name" value="PH domain-like"/>
    <property type="match status" value="1"/>
</dbReference>
<dbReference type="SUPFAM" id="SSF48065">
    <property type="entry name" value="DBL homology domain (DH-domain)"/>
    <property type="match status" value="1"/>
</dbReference>
<gene>
    <name evidence="21" type="ORF">EGR_05035</name>
</gene>
<dbReference type="PROSITE" id="PS50010">
    <property type="entry name" value="DH_2"/>
    <property type="match status" value="1"/>
</dbReference>
<dbReference type="GO" id="GO:0044613">
    <property type="term" value="C:nuclear pore central transport channel"/>
    <property type="evidence" value="ECO:0007669"/>
    <property type="project" value="TreeGrafter"/>
</dbReference>
<dbReference type="InterPro" id="IPR012677">
    <property type="entry name" value="Nucleotide-bd_a/b_plait_sf"/>
</dbReference>
<dbReference type="RefSeq" id="XP_024351233.1">
    <property type="nucleotide sequence ID" value="XM_024494284.1"/>
</dbReference>
<dbReference type="Gene3D" id="3.30.40.10">
    <property type="entry name" value="Zinc/RING finger domain, C3HC4 (zinc finger)"/>
    <property type="match status" value="1"/>
</dbReference>
<evidence type="ECO:0000256" key="16">
    <source>
        <dbReference type="PROSITE-ProRule" id="PRU00804"/>
    </source>
</evidence>
<dbReference type="GO" id="GO:0005085">
    <property type="term" value="F:guanyl-nucleotide exchange factor activity"/>
    <property type="evidence" value="ECO:0007669"/>
    <property type="project" value="InterPro"/>
</dbReference>
<evidence type="ECO:0000256" key="15">
    <source>
        <dbReference type="PROSITE-ProRule" id="PRU00091"/>
    </source>
</evidence>
<evidence type="ECO:0000256" key="9">
    <source>
        <dbReference type="ARBA" id="ARBA00022927"/>
    </source>
</evidence>
<evidence type="ECO:0000259" key="18">
    <source>
        <dbReference type="PROSITE" id="PS50010"/>
    </source>
</evidence>
<keyword evidence="5" id="KW-0479">Metal-binding</keyword>
<evidence type="ECO:0000256" key="14">
    <source>
        <dbReference type="ARBA" id="ARBA00030250"/>
    </source>
</evidence>
<keyword evidence="8" id="KW-0862">Zinc</keyword>
<dbReference type="Pfam" id="PF00621">
    <property type="entry name" value="RhoGEF"/>
    <property type="match status" value="1"/>
</dbReference>
<dbReference type="InterPro" id="IPR013083">
    <property type="entry name" value="Znf_RING/FYVE/PHD"/>
</dbReference>
<feature type="compositionally biased region" description="Low complexity" evidence="17">
    <location>
        <begin position="1067"/>
        <end position="1083"/>
    </location>
</feature>
<evidence type="ECO:0000256" key="7">
    <source>
        <dbReference type="ARBA" id="ARBA00022816"/>
    </source>
</evidence>
<dbReference type="GO" id="GO:0051028">
    <property type="term" value="P:mRNA transport"/>
    <property type="evidence" value="ECO:0007669"/>
    <property type="project" value="UniProtKB-UniRule"/>
</dbReference>
<dbReference type="STRING" id="6210.W6UP25"/>
<feature type="domain" description="DH" evidence="18">
    <location>
        <begin position="564"/>
        <end position="683"/>
    </location>
</feature>